<feature type="signal peptide" evidence="1">
    <location>
        <begin position="1"/>
        <end position="24"/>
    </location>
</feature>
<dbReference type="RefSeq" id="XP_033598182.1">
    <property type="nucleotide sequence ID" value="XM_033739012.1"/>
</dbReference>
<sequence>MHKICSLLFCAPFLNRIVVIKVMGNWVADLVLTTSLNSFRATSSWSVSILSICNPKSLESMSTVVTCSGTALMNSLQISGTHPTCAMAKPSHGSGCSQNSWLMSMGLKLPGNSRHLERCRTRRIQVHPCDSWLSGPKHY</sequence>
<organism evidence="2 3">
    <name type="scientific">Pseudovirgaria hyperparasitica</name>
    <dbReference type="NCBI Taxonomy" id="470096"/>
    <lineage>
        <taxon>Eukaryota</taxon>
        <taxon>Fungi</taxon>
        <taxon>Dikarya</taxon>
        <taxon>Ascomycota</taxon>
        <taxon>Pezizomycotina</taxon>
        <taxon>Dothideomycetes</taxon>
        <taxon>Dothideomycetes incertae sedis</taxon>
        <taxon>Acrospermales</taxon>
        <taxon>Acrospermaceae</taxon>
        <taxon>Pseudovirgaria</taxon>
    </lineage>
</organism>
<reference evidence="2" key="1">
    <citation type="journal article" date="2020" name="Stud. Mycol.">
        <title>101 Dothideomycetes genomes: a test case for predicting lifestyles and emergence of pathogens.</title>
        <authorList>
            <person name="Haridas S."/>
            <person name="Albert R."/>
            <person name="Binder M."/>
            <person name="Bloem J."/>
            <person name="Labutti K."/>
            <person name="Salamov A."/>
            <person name="Andreopoulos B."/>
            <person name="Baker S."/>
            <person name="Barry K."/>
            <person name="Bills G."/>
            <person name="Bluhm B."/>
            <person name="Cannon C."/>
            <person name="Castanera R."/>
            <person name="Culley D."/>
            <person name="Daum C."/>
            <person name="Ezra D."/>
            <person name="Gonzalez J."/>
            <person name="Henrissat B."/>
            <person name="Kuo A."/>
            <person name="Liang C."/>
            <person name="Lipzen A."/>
            <person name="Lutzoni F."/>
            <person name="Magnuson J."/>
            <person name="Mondo S."/>
            <person name="Nolan M."/>
            <person name="Ohm R."/>
            <person name="Pangilinan J."/>
            <person name="Park H.-J."/>
            <person name="Ramirez L."/>
            <person name="Alfaro M."/>
            <person name="Sun H."/>
            <person name="Tritt A."/>
            <person name="Yoshinaga Y."/>
            <person name="Zwiers L.-H."/>
            <person name="Turgeon B."/>
            <person name="Goodwin S."/>
            <person name="Spatafora J."/>
            <person name="Crous P."/>
            <person name="Grigoriev I."/>
        </authorList>
    </citation>
    <scope>NUCLEOTIDE SEQUENCE</scope>
    <source>
        <strain evidence="2">CBS 121739</strain>
    </source>
</reference>
<dbReference type="EMBL" id="ML996577">
    <property type="protein sequence ID" value="KAF2755731.1"/>
    <property type="molecule type" value="Genomic_DNA"/>
</dbReference>
<dbReference type="Proteomes" id="UP000799437">
    <property type="component" value="Unassembled WGS sequence"/>
</dbReference>
<keyword evidence="3" id="KW-1185">Reference proteome</keyword>
<gene>
    <name evidence="2" type="ORF">EJ05DRAFT_113529</name>
</gene>
<evidence type="ECO:0000313" key="3">
    <source>
        <dbReference type="Proteomes" id="UP000799437"/>
    </source>
</evidence>
<evidence type="ECO:0000313" key="2">
    <source>
        <dbReference type="EMBL" id="KAF2755731.1"/>
    </source>
</evidence>
<name>A0A6A6W3W6_9PEZI</name>
<accession>A0A6A6W3W6</accession>
<protein>
    <recommendedName>
        <fullName evidence="4">Secreted protein</fullName>
    </recommendedName>
</protein>
<dbReference type="GeneID" id="54480066"/>
<evidence type="ECO:0000256" key="1">
    <source>
        <dbReference type="SAM" id="SignalP"/>
    </source>
</evidence>
<proteinExistence type="predicted"/>
<feature type="chain" id="PRO_5025673785" description="Secreted protein" evidence="1">
    <location>
        <begin position="25"/>
        <end position="139"/>
    </location>
</feature>
<keyword evidence="1" id="KW-0732">Signal</keyword>
<dbReference type="AlphaFoldDB" id="A0A6A6W3W6"/>
<evidence type="ECO:0008006" key="4">
    <source>
        <dbReference type="Google" id="ProtNLM"/>
    </source>
</evidence>